<evidence type="ECO:0000256" key="2">
    <source>
        <dbReference type="ARBA" id="ARBA00004752"/>
    </source>
</evidence>
<evidence type="ECO:0000313" key="14">
    <source>
        <dbReference type="Proteomes" id="UP001374893"/>
    </source>
</evidence>
<reference evidence="13 14" key="1">
    <citation type="submission" date="2021-06" db="EMBL/GenBank/DDBJ databases">
        <title>Complete genome of Haloferula helveola possessing various polysaccharide degrading enzymes.</title>
        <authorList>
            <person name="Takami H."/>
            <person name="Huang C."/>
            <person name="Hamasaki K."/>
        </authorList>
    </citation>
    <scope>NUCLEOTIDE SEQUENCE [LARGE SCALE GENOMIC DNA]</scope>
    <source>
        <strain evidence="13 14">CN-1</strain>
    </source>
</reference>
<evidence type="ECO:0000256" key="6">
    <source>
        <dbReference type="ARBA" id="ARBA00022741"/>
    </source>
</evidence>
<dbReference type="SUPFAM" id="SSF53244">
    <property type="entry name" value="MurD-like peptide ligases, peptide-binding domain"/>
    <property type="match status" value="1"/>
</dbReference>
<name>A0ABN6H3E1_9BACT</name>
<dbReference type="Gene3D" id="3.90.190.20">
    <property type="entry name" value="Mur ligase, C-terminal domain"/>
    <property type="match status" value="1"/>
</dbReference>
<dbReference type="Pfam" id="PF02875">
    <property type="entry name" value="Mur_ligase_C"/>
    <property type="match status" value="1"/>
</dbReference>
<feature type="domain" description="Mur ligase C-terminal" evidence="11">
    <location>
        <begin position="296"/>
        <end position="406"/>
    </location>
</feature>
<keyword evidence="3 9" id="KW-0963">Cytoplasm</keyword>
<evidence type="ECO:0000256" key="8">
    <source>
        <dbReference type="ARBA" id="ARBA00023306"/>
    </source>
</evidence>
<dbReference type="RefSeq" id="WP_338689100.1">
    <property type="nucleotide sequence ID" value="NZ_AP024702.1"/>
</dbReference>
<evidence type="ECO:0000256" key="7">
    <source>
        <dbReference type="ARBA" id="ARBA00022840"/>
    </source>
</evidence>
<dbReference type="HAMAP" id="MF_00639">
    <property type="entry name" value="MurD"/>
    <property type="match status" value="1"/>
</dbReference>
<keyword evidence="5 9" id="KW-0132">Cell division</keyword>
<comment type="function">
    <text evidence="9 10">Cell wall formation. Catalyzes the addition of glutamate to the nucleotide precursor UDP-N-acetylmuramoyl-L-alanine (UMA).</text>
</comment>
<dbReference type="InterPro" id="IPR013221">
    <property type="entry name" value="Mur_ligase_cen"/>
</dbReference>
<dbReference type="InterPro" id="IPR036565">
    <property type="entry name" value="Mur-like_cat_sf"/>
</dbReference>
<comment type="pathway">
    <text evidence="2 9 10">Cell wall biogenesis; peptidoglycan biosynthesis.</text>
</comment>
<evidence type="ECO:0000256" key="9">
    <source>
        <dbReference type="HAMAP-Rule" id="MF_00639"/>
    </source>
</evidence>
<dbReference type="InterPro" id="IPR004101">
    <property type="entry name" value="Mur_ligase_C"/>
</dbReference>
<keyword evidence="9 10" id="KW-0961">Cell wall biogenesis/degradation</keyword>
<dbReference type="SUPFAM" id="SSF53623">
    <property type="entry name" value="MurD-like peptide ligases, catalytic domain"/>
    <property type="match status" value="1"/>
</dbReference>
<dbReference type="InterPro" id="IPR018109">
    <property type="entry name" value="Folylpolyglutamate_synth_CS"/>
</dbReference>
<dbReference type="PROSITE" id="PS01011">
    <property type="entry name" value="FOLYLPOLYGLU_SYNT_1"/>
    <property type="match status" value="1"/>
</dbReference>
<evidence type="ECO:0000256" key="10">
    <source>
        <dbReference type="RuleBase" id="RU003664"/>
    </source>
</evidence>
<dbReference type="InterPro" id="IPR036615">
    <property type="entry name" value="Mur_ligase_C_dom_sf"/>
</dbReference>
<keyword evidence="9 10" id="KW-0133">Cell shape</keyword>
<feature type="domain" description="Mur ligase central" evidence="12">
    <location>
        <begin position="105"/>
        <end position="274"/>
    </location>
</feature>
<evidence type="ECO:0000256" key="3">
    <source>
        <dbReference type="ARBA" id="ARBA00022490"/>
    </source>
</evidence>
<evidence type="ECO:0000256" key="5">
    <source>
        <dbReference type="ARBA" id="ARBA00022618"/>
    </source>
</evidence>
<comment type="catalytic activity">
    <reaction evidence="9 10">
        <text>UDP-N-acetyl-alpha-D-muramoyl-L-alanine + D-glutamate + ATP = UDP-N-acetyl-alpha-D-muramoyl-L-alanyl-D-glutamate + ADP + phosphate + H(+)</text>
        <dbReference type="Rhea" id="RHEA:16429"/>
        <dbReference type="ChEBI" id="CHEBI:15378"/>
        <dbReference type="ChEBI" id="CHEBI:29986"/>
        <dbReference type="ChEBI" id="CHEBI:30616"/>
        <dbReference type="ChEBI" id="CHEBI:43474"/>
        <dbReference type="ChEBI" id="CHEBI:83898"/>
        <dbReference type="ChEBI" id="CHEBI:83900"/>
        <dbReference type="ChEBI" id="CHEBI:456216"/>
        <dbReference type="EC" id="6.3.2.9"/>
    </reaction>
</comment>
<evidence type="ECO:0000256" key="4">
    <source>
        <dbReference type="ARBA" id="ARBA00022598"/>
    </source>
</evidence>
<evidence type="ECO:0000313" key="13">
    <source>
        <dbReference type="EMBL" id="BCX47084.1"/>
    </source>
</evidence>
<keyword evidence="9 10" id="KW-0573">Peptidoglycan synthesis</keyword>
<keyword evidence="4 9" id="KW-0436">Ligase</keyword>
<sequence length="432" mass="46423">MTLSGKRVNILGAGTSGRAAVALALREGAEVHVFDSREAIDPPIKGAESHPAADPESAEPCDLLVVSPGIDTYGPFVEAFSGKASETIGEIELASRYYGGRIIAITGTNGKTTTTELVERIIRADGRTAAACGNYGRPVCEVVMADPPPDVLALEASSFQLETIVDFRPDVAIWLNFAPDHMDRYPDVDSYRRAKLRIFENQTEAETAVVRLGEEIPMPTAKLVTFSTEDQSADWFSDGQLILHGGKQFLDLHEASHLRGLHNAENAMAAIAACVALGVGEDAIRSAFDGYAPPRHRCELVRTLDGVEWLNDSKATNLHALESALKSQTRPVVLIAGGKEKGLDYSPLLPQLKSKAVAAVTFGQIGRSLADLIRPELPCENFSTLNEAVAAAHRLAPRGGSVLFSPGTSSFDQFGGYEERGDAFCQLVHELR</sequence>
<dbReference type="Pfam" id="PF08245">
    <property type="entry name" value="Mur_ligase_M"/>
    <property type="match status" value="1"/>
</dbReference>
<comment type="similarity">
    <text evidence="9">Belongs to the MurCDEF family.</text>
</comment>
<keyword evidence="7 9" id="KW-0067">ATP-binding</keyword>
<evidence type="ECO:0000256" key="1">
    <source>
        <dbReference type="ARBA" id="ARBA00004496"/>
    </source>
</evidence>
<keyword evidence="6 9" id="KW-0547">Nucleotide-binding</keyword>
<dbReference type="Proteomes" id="UP001374893">
    <property type="component" value="Chromosome"/>
</dbReference>
<dbReference type="PANTHER" id="PTHR43692:SF1">
    <property type="entry name" value="UDP-N-ACETYLMURAMOYLALANINE--D-GLUTAMATE LIGASE"/>
    <property type="match status" value="1"/>
</dbReference>
<feature type="binding site" evidence="9">
    <location>
        <begin position="107"/>
        <end position="113"/>
    </location>
    <ligand>
        <name>ATP</name>
        <dbReference type="ChEBI" id="CHEBI:30616"/>
    </ligand>
</feature>
<dbReference type="EC" id="6.3.2.9" evidence="9 10"/>
<dbReference type="InterPro" id="IPR005762">
    <property type="entry name" value="MurD"/>
</dbReference>
<organism evidence="13 14">
    <name type="scientific">Haloferula helveola</name>
    <dbReference type="NCBI Taxonomy" id="490095"/>
    <lineage>
        <taxon>Bacteria</taxon>
        <taxon>Pseudomonadati</taxon>
        <taxon>Verrucomicrobiota</taxon>
        <taxon>Verrucomicrobiia</taxon>
        <taxon>Verrucomicrobiales</taxon>
        <taxon>Verrucomicrobiaceae</taxon>
        <taxon>Haloferula</taxon>
    </lineage>
</organism>
<protein>
    <recommendedName>
        <fullName evidence="9 10">UDP-N-acetylmuramoylalanine--D-glutamate ligase</fullName>
        <ecNumber evidence="9 10">6.3.2.9</ecNumber>
    </recommendedName>
    <alternativeName>
        <fullName evidence="9">D-glutamic acid-adding enzyme</fullName>
    </alternativeName>
    <alternativeName>
        <fullName evidence="9">UDP-N-acetylmuramoyl-L-alanyl-D-glutamate synthetase</fullName>
    </alternativeName>
</protein>
<evidence type="ECO:0000259" key="12">
    <source>
        <dbReference type="Pfam" id="PF08245"/>
    </source>
</evidence>
<keyword evidence="8 9" id="KW-0131">Cell cycle</keyword>
<dbReference type="PANTHER" id="PTHR43692">
    <property type="entry name" value="UDP-N-ACETYLMURAMOYLALANINE--D-GLUTAMATE LIGASE"/>
    <property type="match status" value="1"/>
</dbReference>
<keyword evidence="14" id="KW-1185">Reference proteome</keyword>
<accession>A0ABN6H3E1</accession>
<proteinExistence type="inferred from homology"/>
<gene>
    <name evidence="9 13" type="primary">murD</name>
    <name evidence="13" type="ORF">HAHE_09920</name>
</gene>
<dbReference type="SUPFAM" id="SSF51984">
    <property type="entry name" value="MurCD N-terminal domain"/>
    <property type="match status" value="1"/>
</dbReference>
<evidence type="ECO:0000259" key="11">
    <source>
        <dbReference type="Pfam" id="PF02875"/>
    </source>
</evidence>
<dbReference type="Gene3D" id="3.40.1190.10">
    <property type="entry name" value="Mur-like, catalytic domain"/>
    <property type="match status" value="1"/>
</dbReference>
<comment type="subcellular location">
    <subcellularLocation>
        <location evidence="1 9 10">Cytoplasm</location>
    </subcellularLocation>
</comment>
<dbReference type="EMBL" id="AP024702">
    <property type="protein sequence ID" value="BCX47084.1"/>
    <property type="molecule type" value="Genomic_DNA"/>
</dbReference>
<dbReference type="Gene3D" id="3.40.50.720">
    <property type="entry name" value="NAD(P)-binding Rossmann-like Domain"/>
    <property type="match status" value="1"/>
</dbReference>
<dbReference type="NCBIfam" id="TIGR01087">
    <property type="entry name" value="murD"/>
    <property type="match status" value="1"/>
</dbReference>